<evidence type="ECO:0000313" key="2">
    <source>
        <dbReference type="EMBL" id="WFD46811.1"/>
    </source>
</evidence>
<feature type="region of interest" description="Disordered" evidence="1">
    <location>
        <begin position="373"/>
        <end position="395"/>
    </location>
</feature>
<evidence type="ECO:0000313" key="3">
    <source>
        <dbReference type="Proteomes" id="UP000818624"/>
    </source>
</evidence>
<gene>
    <name evidence="2" type="ORF">GLX27_001453</name>
</gene>
<feature type="compositionally biased region" description="Polar residues" evidence="1">
    <location>
        <begin position="290"/>
        <end position="304"/>
    </location>
</feature>
<feature type="region of interest" description="Disordered" evidence="1">
    <location>
        <begin position="145"/>
        <end position="173"/>
    </location>
</feature>
<dbReference type="Proteomes" id="UP000818624">
    <property type="component" value="Chromosome 1"/>
</dbReference>
<organism evidence="2 3">
    <name type="scientific">Malassezia furfur</name>
    <name type="common">Pityriasis versicolor infection agent</name>
    <name type="synonym">Pityrosporum furfur</name>
    <dbReference type="NCBI Taxonomy" id="55194"/>
    <lineage>
        <taxon>Eukaryota</taxon>
        <taxon>Fungi</taxon>
        <taxon>Dikarya</taxon>
        <taxon>Basidiomycota</taxon>
        <taxon>Ustilaginomycotina</taxon>
        <taxon>Malasseziomycetes</taxon>
        <taxon>Malasseziales</taxon>
        <taxon>Malasseziaceae</taxon>
        <taxon>Malassezia</taxon>
    </lineage>
</organism>
<keyword evidence="3" id="KW-1185">Reference proteome</keyword>
<name>A0ABY8EMM3_MALFU</name>
<proteinExistence type="predicted"/>
<feature type="compositionally biased region" description="Low complexity" evidence="1">
    <location>
        <begin position="328"/>
        <end position="352"/>
    </location>
</feature>
<sequence length="589" mass="63098">MDTHLDALQRTLDALHTQLAYTKEQQQHPSYFTNAVLRTNQLDILELIRDADQLEASLFAYPARDDGAERAGDVPLAPQPRAVHIPTPLRRSATDAPGAHSARFYLQAAEKLMQSYHNAPRARKHIRMLLKRDGEVQRHIQRYASTIEHAKNTQPTPGKARPNRARASDNGELRQLREEIQREKMEIVALENMLAELETAPQPQAVEQAAEPVDEAAAERAPEPSASPSKPERTARAQPSSSRTAARTPKTPAPSTPSKAPLAQSVRARTPERTPATARLRRTLDGTPRFAQSVSQPPSTTPARQSRRPLAQSVASPSTPNRRPPSASPARALGSPAVRAPASPAMRAPASPAVRAPASPAVRAAASPAVRAPASPAVGRAKSGTPTRPTLLPLGQVPATSDELERITTLLWTRFGEALRYVSAEERAPFKSTFALLASLECCGQDPTALQTDAPASTDDSVRAPSGVTSLATQSSAGIPLSAPLSVNTVVMAHVILLLFRAPAPHALTLPTIKTLTDSWWRQRGQDVFRATAATPSLSHAEAVRQAGLDGSEVDMGGDTLGSRAVYGLVAKKLLRIHRAGGAATIRFA</sequence>
<feature type="region of interest" description="Disordered" evidence="1">
    <location>
        <begin position="205"/>
        <end position="352"/>
    </location>
</feature>
<reference evidence="2 3" key="1">
    <citation type="journal article" date="2020" name="Elife">
        <title>Loss of centromere function drives karyotype evolution in closely related Malassezia species.</title>
        <authorList>
            <person name="Sankaranarayanan S.R."/>
            <person name="Ianiri G."/>
            <person name="Coelho M.A."/>
            <person name="Reza M.H."/>
            <person name="Thimmappa B.C."/>
            <person name="Ganguly P."/>
            <person name="Vadnala R.N."/>
            <person name="Sun S."/>
            <person name="Siddharthan R."/>
            <person name="Tellgren-Roth C."/>
            <person name="Dawson T.L."/>
            <person name="Heitman J."/>
            <person name="Sanyal K."/>
        </authorList>
    </citation>
    <scope>NUCLEOTIDE SEQUENCE [LARGE SCALE GENOMIC DNA]</scope>
    <source>
        <strain evidence="2">CBS14141</strain>
    </source>
</reference>
<evidence type="ECO:0000256" key="1">
    <source>
        <dbReference type="SAM" id="MobiDB-lite"/>
    </source>
</evidence>
<dbReference type="EMBL" id="CP046234">
    <property type="protein sequence ID" value="WFD46811.1"/>
    <property type="molecule type" value="Genomic_DNA"/>
</dbReference>
<accession>A0ABY8EMM3</accession>
<protein>
    <submittedName>
        <fullName evidence="2">Uncharacterized protein</fullName>
    </submittedName>
</protein>